<dbReference type="EMBL" id="QJSX01000004">
    <property type="protein sequence ID" value="PYE55023.1"/>
    <property type="molecule type" value="Genomic_DNA"/>
</dbReference>
<evidence type="ECO:0000313" key="4">
    <source>
        <dbReference type="Proteomes" id="UP000248326"/>
    </source>
</evidence>
<dbReference type="RefSeq" id="WP_110886122.1">
    <property type="nucleotide sequence ID" value="NZ_QJSX01000004.1"/>
</dbReference>
<dbReference type="PANTHER" id="PTHR47691:SF3">
    <property type="entry name" value="HTH-TYPE TRANSCRIPTIONAL REGULATOR RV0890C-RELATED"/>
    <property type="match status" value="1"/>
</dbReference>
<feature type="region of interest" description="Disordered" evidence="1">
    <location>
        <begin position="232"/>
        <end position="253"/>
    </location>
</feature>
<dbReference type="InterPro" id="IPR016032">
    <property type="entry name" value="Sig_transdc_resp-reg_C-effctor"/>
</dbReference>
<dbReference type="SUPFAM" id="SSF46894">
    <property type="entry name" value="C-terminal effector domain of the bipartite response regulators"/>
    <property type="match status" value="1"/>
</dbReference>
<keyword evidence="3" id="KW-0238">DNA-binding</keyword>
<dbReference type="GO" id="GO:0043531">
    <property type="term" value="F:ADP binding"/>
    <property type="evidence" value="ECO:0007669"/>
    <property type="project" value="InterPro"/>
</dbReference>
<evidence type="ECO:0000313" key="3">
    <source>
        <dbReference type="EMBL" id="PYE55023.1"/>
    </source>
</evidence>
<evidence type="ECO:0000256" key="1">
    <source>
        <dbReference type="SAM" id="MobiDB-lite"/>
    </source>
</evidence>
<dbReference type="AlphaFoldDB" id="A0A318SQH2"/>
<dbReference type="SUPFAM" id="SSF52540">
    <property type="entry name" value="P-loop containing nucleoside triphosphate hydrolases"/>
    <property type="match status" value="1"/>
</dbReference>
<dbReference type="Gene3D" id="1.10.10.10">
    <property type="entry name" value="Winged helix-like DNA-binding domain superfamily/Winged helix DNA-binding domain"/>
    <property type="match status" value="1"/>
</dbReference>
<dbReference type="PANTHER" id="PTHR47691">
    <property type="entry name" value="REGULATOR-RELATED"/>
    <property type="match status" value="1"/>
</dbReference>
<dbReference type="Gene3D" id="1.25.40.10">
    <property type="entry name" value="Tetratricopeptide repeat domain"/>
    <property type="match status" value="3"/>
</dbReference>
<reference evidence="3 4" key="1">
    <citation type="submission" date="2018-06" db="EMBL/GenBank/DDBJ databases">
        <title>Genomic Encyclopedia of Type Strains, Phase IV (KMG-IV): sequencing the most valuable type-strain genomes for metagenomic binning, comparative biology and taxonomic classification.</title>
        <authorList>
            <person name="Goeker M."/>
        </authorList>
    </citation>
    <scope>NUCLEOTIDE SEQUENCE [LARGE SCALE GENOMIC DNA]</scope>
    <source>
        <strain evidence="3 4">DSM 18048</strain>
    </source>
</reference>
<gene>
    <name evidence="3" type="ORF">DES52_104298</name>
</gene>
<dbReference type="InterPro" id="IPR011990">
    <property type="entry name" value="TPR-like_helical_dom_sf"/>
</dbReference>
<dbReference type="Proteomes" id="UP000248326">
    <property type="component" value="Unassembled WGS sequence"/>
</dbReference>
<dbReference type="SUPFAM" id="SSF48452">
    <property type="entry name" value="TPR-like"/>
    <property type="match status" value="3"/>
</dbReference>
<dbReference type="SMART" id="SM01043">
    <property type="entry name" value="BTAD"/>
    <property type="match status" value="1"/>
</dbReference>
<dbReference type="InterPro" id="IPR005158">
    <property type="entry name" value="BTAD"/>
</dbReference>
<feature type="domain" description="Bacterial transcriptional activator" evidence="2">
    <location>
        <begin position="102"/>
        <end position="233"/>
    </location>
</feature>
<dbReference type="GO" id="GO:0003677">
    <property type="term" value="F:DNA binding"/>
    <property type="evidence" value="ECO:0007669"/>
    <property type="project" value="UniProtKB-KW"/>
</dbReference>
<accession>A0A318SQH2</accession>
<organism evidence="3 4">
    <name type="scientific">Deinococcus yavapaiensis KR-236</name>
    <dbReference type="NCBI Taxonomy" id="694435"/>
    <lineage>
        <taxon>Bacteria</taxon>
        <taxon>Thermotogati</taxon>
        <taxon>Deinococcota</taxon>
        <taxon>Deinococci</taxon>
        <taxon>Deinococcales</taxon>
        <taxon>Deinococcaceae</taxon>
        <taxon>Deinococcus</taxon>
    </lineage>
</organism>
<dbReference type="OrthoDB" id="3190595at2"/>
<proteinExistence type="predicted"/>
<evidence type="ECO:0000259" key="2">
    <source>
        <dbReference type="SMART" id="SM01043"/>
    </source>
</evidence>
<comment type="caution">
    <text evidence="3">The sequence shown here is derived from an EMBL/GenBank/DDBJ whole genome shotgun (WGS) entry which is preliminary data.</text>
</comment>
<dbReference type="InterPro" id="IPR027417">
    <property type="entry name" value="P-loop_NTPase"/>
</dbReference>
<sequence>MSAFLHVQVLGHFALTLGGEVVPPGSVRRRKVRSLIKVLALDPSHALARDAVIDLLWSELDPAAGAAQLYNALLGLRKTLGDAAPRLAQGVVRLAPPGGLSVDAVHFRAAAEEALASREAPRLAAAAALFTGPLLPEDLYEDWSAEHRAALNDLYLRVLEVLVQAQPETAEATLQRMLALDPAHEEAHLALLRLHRQRPAKLQAQFEQYVRVRRDELGAEPSDEARAIVREAEAQSASSPHPLNLQGRGVSLRPSLPAPPTPLVGREEEVQAALACLLDPAVRLLTLVGPGGNGKTRLALDVAWRAAEREDSPFPDGVVWVSAGAATDDTQLPTAVLTAMGRAVGPNPEAQLADELRGRRTLLALDNLEHLPGAPAWVARTLAAAPTLKVLATSRTLLRLQAERPLDVRGLNRSDAALFFETAARRVQADYRVPDEDATRLARLCDLLAGSPLAVELAASWVRAMTLAEMLEEVERDLDVLERPAPDRDARHSGLRTVFEGSWALLEGAERSVLKALSVFTGRFSVAAARAVASCGRATLSALADRSLVQMDEGRLELHPLVRQYVQEQAEEQPQEQARWREAHARYHLTWAQDVAKRLKTPDPRAFRDVRLSLAAELDNTREAWRYARALDQVALLEQALPAVHEVHSHGQGLLDFVELLTDAHDLPPRLASRCALYRGVSRASLGSGEAVTDIDAADAGDLSDDERLMGWTSRAYALGRIGRGEEALRDVERALNLSRRLATPQARYLALNTQAQVLMYLHRLAEAEVVLSEVVALPSLSPVQQATTLAERATLIGRQGHFARAEADLGRALELLDALGDSHNAQTVRLNLGMALQSRGAYAESAALLQEAERQSREQGNQRTLASTRLALMTWHFVSGRARTALELGEENVRLCEASGNLSTGRLTLIRMSEVHLGLNEYDEAERLLHRALDAPTPVLIQNAQVGLALLAWRRGRHADARAWLETAGPGRTPALALRRHTLEALLAEEAGDAALMRASLDAFHASLPLTPEPYASWCRALVAPLLTPDAAHHPESAR</sequence>
<name>A0A318SQH2_9DEIO</name>
<dbReference type="Gene3D" id="3.40.50.300">
    <property type="entry name" value="P-loop containing nucleotide triphosphate hydrolases"/>
    <property type="match status" value="1"/>
</dbReference>
<dbReference type="InterPro" id="IPR036388">
    <property type="entry name" value="WH-like_DNA-bd_sf"/>
</dbReference>
<dbReference type="GO" id="GO:0006355">
    <property type="term" value="P:regulation of DNA-templated transcription"/>
    <property type="evidence" value="ECO:0007669"/>
    <property type="project" value="InterPro"/>
</dbReference>
<protein>
    <submittedName>
        <fullName evidence="3">DNA-binding SARP family transcriptional activator</fullName>
    </submittedName>
</protein>
<keyword evidence="4" id="KW-1185">Reference proteome</keyword>